<dbReference type="AlphaFoldDB" id="A0A7J9NMD6"/>
<dbReference type="RefSeq" id="WP_181492044.1">
    <property type="nucleotide sequence ID" value="NZ_JACDUJ010000001.1"/>
</dbReference>
<evidence type="ECO:0000313" key="2">
    <source>
        <dbReference type="Proteomes" id="UP000571854"/>
    </source>
</evidence>
<accession>A0A7J9NMD6</accession>
<organism evidence="1 2">
    <name type="scientific">Methanococcus maripaludis</name>
    <name type="common">Methanococcus deltae</name>
    <dbReference type="NCBI Taxonomy" id="39152"/>
    <lineage>
        <taxon>Archaea</taxon>
        <taxon>Methanobacteriati</taxon>
        <taxon>Methanobacteriota</taxon>
        <taxon>Methanomada group</taxon>
        <taxon>Methanococci</taxon>
        <taxon>Methanococcales</taxon>
        <taxon>Methanococcaceae</taxon>
        <taxon>Methanococcus</taxon>
    </lineage>
</organism>
<comment type="caution">
    <text evidence="1">The sequence shown here is derived from an EMBL/GenBank/DDBJ whole genome shotgun (WGS) entry which is preliminary data.</text>
</comment>
<dbReference type="Pfam" id="PF10802">
    <property type="entry name" value="DUF2540"/>
    <property type="match status" value="1"/>
</dbReference>
<dbReference type="InterPro" id="IPR024254">
    <property type="entry name" value="MJ0366-like"/>
</dbReference>
<evidence type="ECO:0000313" key="1">
    <source>
        <dbReference type="EMBL" id="MBA2846615.1"/>
    </source>
</evidence>
<dbReference type="Proteomes" id="UP000571854">
    <property type="component" value="Unassembled WGS sequence"/>
</dbReference>
<dbReference type="InterPro" id="IPR010985">
    <property type="entry name" value="Ribbon_hlx_hlx"/>
</dbReference>
<dbReference type="Gene3D" id="3.30.70.3260">
    <property type="entry name" value="Uncharacterised protein PF10802, DUF2540"/>
    <property type="match status" value="1"/>
</dbReference>
<dbReference type="SUPFAM" id="SSF47598">
    <property type="entry name" value="Ribbon-helix-helix"/>
    <property type="match status" value="1"/>
</dbReference>
<dbReference type="EMBL" id="JACDUJ010000001">
    <property type="protein sequence ID" value="MBA2846615.1"/>
    <property type="molecule type" value="Genomic_DNA"/>
</dbReference>
<protein>
    <submittedName>
        <fullName evidence="1">Uncharacterized protein</fullName>
    </submittedName>
</protein>
<name>A0A7J9NMD6_METMI</name>
<proteinExistence type="predicted"/>
<reference evidence="1 2" key="1">
    <citation type="submission" date="2020-07" db="EMBL/GenBank/DDBJ databases">
        <title>Genomic Encyclopedia of Type Strains, Phase IV (KMG-V): Genome sequencing to study the core and pangenomes of soil and plant-associated prokaryotes.</title>
        <authorList>
            <person name="Whitman W."/>
        </authorList>
    </citation>
    <scope>NUCLEOTIDE SEQUENCE [LARGE SCALE GENOMIC DNA]</scope>
    <source>
        <strain evidence="1 2">A5</strain>
    </source>
</reference>
<dbReference type="GO" id="GO:0006355">
    <property type="term" value="P:regulation of DNA-templated transcription"/>
    <property type="evidence" value="ECO:0007669"/>
    <property type="project" value="InterPro"/>
</dbReference>
<sequence length="86" mass="9828">MGDTITLGLIENVDRRTARYILHKVEDMNAISPDILKKATEPKKQFRKTLSLSDIEKKIVEKHGKATALLMNCYIVMNREGLINEN</sequence>
<gene>
    <name evidence="1" type="ORF">HNP88_000799</name>
</gene>